<evidence type="ECO:0000313" key="2">
    <source>
        <dbReference type="Proteomes" id="UP000434580"/>
    </source>
</evidence>
<gene>
    <name evidence="1" type="ORF">DPBNPPHM_02287</name>
</gene>
<dbReference type="SUPFAM" id="SSF53448">
    <property type="entry name" value="Nucleotide-diphospho-sugar transferases"/>
    <property type="match status" value="1"/>
</dbReference>
<dbReference type="Proteomes" id="UP000434580">
    <property type="component" value="Unassembled WGS sequence"/>
</dbReference>
<dbReference type="AlphaFoldDB" id="A0A5S9QG20"/>
<name>A0A5S9QG20_9GAMM</name>
<dbReference type="InterPro" id="IPR029044">
    <property type="entry name" value="Nucleotide-diphossugar_trans"/>
</dbReference>
<dbReference type="Pfam" id="PF13704">
    <property type="entry name" value="Glyco_tranf_2_4"/>
    <property type="match status" value="1"/>
</dbReference>
<proteinExistence type="predicted"/>
<accession>A0A5S9QG20</accession>
<protein>
    <recommendedName>
        <fullName evidence="3">Glycosyltransferase 2-like domain-containing protein</fullName>
    </recommendedName>
</protein>
<dbReference type="Gene3D" id="3.90.550.10">
    <property type="entry name" value="Spore Coat Polysaccharide Biosynthesis Protein SpsA, Chain A"/>
    <property type="match status" value="1"/>
</dbReference>
<evidence type="ECO:0000313" key="1">
    <source>
        <dbReference type="EMBL" id="CAA0117513.1"/>
    </source>
</evidence>
<organism evidence="1 2">
    <name type="scientific">BD1-7 clade bacterium</name>
    <dbReference type="NCBI Taxonomy" id="2029982"/>
    <lineage>
        <taxon>Bacteria</taxon>
        <taxon>Pseudomonadati</taxon>
        <taxon>Pseudomonadota</taxon>
        <taxon>Gammaproteobacteria</taxon>
        <taxon>Cellvibrionales</taxon>
        <taxon>Spongiibacteraceae</taxon>
        <taxon>BD1-7 clade</taxon>
    </lineage>
</organism>
<dbReference type="OrthoDB" id="7981249at2"/>
<sequence length="287" mass="32953">MKLVMTLLVKNEARILEDNIRFHAEQGVDAFLVMNNGSTDQTDDLLADLSHELDIHVVQNSSSDYLQSQWMTSLAHQAVSQLHADLVISNDADEFWVCSSGGDLKSKLRDRDAVVTVQRYNYVQSKEALQSNRPYWQADAKVVNPVLYVKNDQLERTRISMPLVKISPKVVVNPRGLLKIKGGNHRAQHLRFWASRSEPGIEVHHYPIRGYAHFSENIQNRAALLKANPETRMGDHYRRWVELMNEGRLREEFDRMSICENEIDILQRIGVIRRLQSPIADVVASHH</sequence>
<reference evidence="1 2" key="1">
    <citation type="submission" date="2019-11" db="EMBL/GenBank/DDBJ databases">
        <authorList>
            <person name="Holert J."/>
        </authorList>
    </citation>
    <scope>NUCLEOTIDE SEQUENCE [LARGE SCALE GENOMIC DNA]</scope>
    <source>
        <strain evidence="1">BC5_2</strain>
    </source>
</reference>
<dbReference type="EMBL" id="CACSII010000019">
    <property type="protein sequence ID" value="CAA0117513.1"/>
    <property type="molecule type" value="Genomic_DNA"/>
</dbReference>
<evidence type="ECO:0008006" key="3">
    <source>
        <dbReference type="Google" id="ProtNLM"/>
    </source>
</evidence>